<evidence type="ECO:0000313" key="3">
    <source>
        <dbReference type="EMBL" id="NOT35011.1"/>
    </source>
</evidence>
<dbReference type="AlphaFoldDB" id="A0A849SKP7"/>
<dbReference type="Pfam" id="PF12849">
    <property type="entry name" value="PBP_like_2"/>
    <property type="match status" value="1"/>
</dbReference>
<protein>
    <submittedName>
        <fullName evidence="3">Solute-binding protein</fullName>
    </submittedName>
</protein>
<evidence type="ECO:0000313" key="4">
    <source>
        <dbReference type="Proteomes" id="UP000580839"/>
    </source>
</evidence>
<dbReference type="Gene3D" id="3.40.190.10">
    <property type="entry name" value="Periplasmic binding protein-like II"/>
    <property type="match status" value="2"/>
</dbReference>
<dbReference type="InterPro" id="IPR024370">
    <property type="entry name" value="PBP_domain"/>
</dbReference>
<dbReference type="PANTHER" id="PTHR30570">
    <property type="entry name" value="PERIPLASMIC PHOSPHATE BINDING COMPONENT OF PHOSPHATE ABC TRANSPORTER"/>
    <property type="match status" value="1"/>
</dbReference>
<reference evidence="3 4" key="1">
    <citation type="submission" date="2020-04" db="EMBL/GenBank/DDBJ databases">
        <title>Metagenomic profiling of ammonia- and methane-oxidizing microorganisms in a Dutch drinking water treatment plant.</title>
        <authorList>
            <person name="Poghosyan L."/>
            <person name="Leucker S."/>
        </authorList>
    </citation>
    <scope>NUCLEOTIDE SEQUENCE [LARGE SCALE GENOMIC DNA]</scope>
    <source>
        <strain evidence="3">S-RSF-IL-03</strain>
    </source>
</reference>
<dbReference type="Proteomes" id="UP000580839">
    <property type="component" value="Unassembled WGS sequence"/>
</dbReference>
<dbReference type="EMBL" id="JABFRW010000163">
    <property type="protein sequence ID" value="NOT35011.1"/>
    <property type="molecule type" value="Genomic_DNA"/>
</dbReference>
<gene>
    <name evidence="3" type="ORF">HOP12_12725</name>
</gene>
<comment type="caution">
    <text evidence="3">The sequence shown here is derived from an EMBL/GenBank/DDBJ whole genome shotgun (WGS) entry which is preliminary data.</text>
</comment>
<evidence type="ECO:0000256" key="1">
    <source>
        <dbReference type="ARBA" id="ARBA00022729"/>
    </source>
</evidence>
<feature type="domain" description="PBP" evidence="2">
    <location>
        <begin position="57"/>
        <end position="297"/>
    </location>
</feature>
<evidence type="ECO:0000259" key="2">
    <source>
        <dbReference type="Pfam" id="PF12849"/>
    </source>
</evidence>
<dbReference type="PANTHER" id="PTHR30570:SF1">
    <property type="entry name" value="PHOSPHATE-BINDING PROTEIN PSTS"/>
    <property type="match status" value="1"/>
</dbReference>
<dbReference type="SUPFAM" id="SSF53850">
    <property type="entry name" value="Periplasmic binding protein-like II"/>
    <property type="match status" value="1"/>
</dbReference>
<name>A0A849SKP7_UNCEI</name>
<keyword evidence="1" id="KW-0732">Signal</keyword>
<proteinExistence type="predicted"/>
<organism evidence="3 4">
    <name type="scientific">Eiseniibacteriota bacterium</name>
    <dbReference type="NCBI Taxonomy" id="2212470"/>
    <lineage>
        <taxon>Bacteria</taxon>
        <taxon>Candidatus Eiseniibacteriota</taxon>
    </lineage>
</organism>
<dbReference type="InterPro" id="IPR050811">
    <property type="entry name" value="Phosphate_ABC_transporter"/>
</dbReference>
<sequence>MIDSIGFRFLDSRHFGVRARAFRLLRWAPVLFLPFVAALLTGCSRPAGERNPEETITGGSISIVSPREVLPLVRQAAVEFEARYPEAHIRVEEGTSSDAVRALFGATADLAILTRDLGTDERAAAVRGRLALEGYAFARDAIVMVVNPRNSVENLSVPDVRKLYAGTARSWKEFGGADAAIEPSIRTDAPDLVEAFAQQALDNRAVAAPSLRAASDSEVVALVARRPGAVGYVTLGARREGTRDLRLSRLDGLPYWSPDLEAIHEGDYPLTRSLHVYARESGPPLAKGFITFMTSREGQSLVHAAGLLPTAIPLRFVRRSPMKGSH</sequence>
<accession>A0A849SKP7</accession>